<comment type="caution">
    <text evidence="1">The sequence shown here is derived from an EMBL/GenBank/DDBJ whole genome shotgun (WGS) entry which is preliminary data.</text>
</comment>
<protein>
    <recommendedName>
        <fullName evidence="3">DNA-binding protein</fullName>
    </recommendedName>
</protein>
<dbReference type="EMBL" id="BMDY01000039">
    <property type="protein sequence ID" value="GGB21150.1"/>
    <property type="molecule type" value="Genomic_DNA"/>
</dbReference>
<keyword evidence="2" id="KW-1185">Reference proteome</keyword>
<reference evidence="2" key="1">
    <citation type="journal article" date="2019" name="Int. J. Syst. Evol. Microbiol.">
        <title>The Global Catalogue of Microorganisms (GCM) 10K type strain sequencing project: providing services to taxonomists for standard genome sequencing and annotation.</title>
        <authorList>
            <consortium name="The Broad Institute Genomics Platform"/>
            <consortium name="The Broad Institute Genome Sequencing Center for Infectious Disease"/>
            <person name="Wu L."/>
            <person name="Ma J."/>
        </authorList>
    </citation>
    <scope>NUCLEOTIDE SEQUENCE [LARGE SCALE GENOMIC DNA]</scope>
    <source>
        <strain evidence="2">CGMCC 1.10131</strain>
    </source>
</reference>
<sequence length="174" mass="19760">MWRNVELDELVVDKNHAQDCIGFFERWPDEINKELAAIAEAAEQRLVEPFNKTAFSAVFGGLLNRSRVAPLSMSSEDFIHQSVIQFLVHLVMDNPKSKQPNIADLQLTVPEVAALLNCSREQVYRYYEEGMLELTFRLRLHNTLSLNKPAFFLRQAVELAISLTSGSGDPLPAW</sequence>
<gene>
    <name evidence="1" type="ORF">GCM10007414_38170</name>
</gene>
<evidence type="ECO:0008006" key="3">
    <source>
        <dbReference type="Google" id="ProtNLM"/>
    </source>
</evidence>
<dbReference type="Proteomes" id="UP000651977">
    <property type="component" value="Unassembled WGS sequence"/>
</dbReference>
<organism evidence="1 2">
    <name type="scientific">Agarivorans gilvus</name>
    <dbReference type="NCBI Taxonomy" id="680279"/>
    <lineage>
        <taxon>Bacteria</taxon>
        <taxon>Pseudomonadati</taxon>
        <taxon>Pseudomonadota</taxon>
        <taxon>Gammaproteobacteria</taxon>
        <taxon>Alteromonadales</taxon>
        <taxon>Alteromonadaceae</taxon>
        <taxon>Agarivorans</taxon>
    </lineage>
</organism>
<accession>A0ABQ1I6H5</accession>
<evidence type="ECO:0000313" key="2">
    <source>
        <dbReference type="Proteomes" id="UP000651977"/>
    </source>
</evidence>
<name>A0ABQ1I6H5_9ALTE</name>
<proteinExistence type="predicted"/>
<evidence type="ECO:0000313" key="1">
    <source>
        <dbReference type="EMBL" id="GGB21150.1"/>
    </source>
</evidence>